<protein>
    <submittedName>
        <fullName evidence="4">Helix-turn-helix transcriptional regulator</fullName>
    </submittedName>
</protein>
<keyword evidence="2" id="KW-0175">Coiled coil</keyword>
<evidence type="ECO:0000259" key="3">
    <source>
        <dbReference type="PROSITE" id="PS50937"/>
    </source>
</evidence>
<dbReference type="InterPro" id="IPR009061">
    <property type="entry name" value="DNA-bd_dom_put_sf"/>
</dbReference>
<sequence>MRISSNAAVYVISVAAELAGMHPQTLRQYDRLGLVTPERTAGRGRRYSAEDIAKLQQVQRLSQDEGINLAGIRRILELQDELEETRAEVRRLRERADSSAEAGAASGRVFAAGRGGDVFSILRGERPRRRRTGSDLVIYRGPRR</sequence>
<gene>
    <name evidence="4" type="ORF">GCM10009823_09800</name>
</gene>
<proteinExistence type="predicted"/>
<keyword evidence="1" id="KW-0238">DNA-binding</keyword>
<dbReference type="PROSITE" id="PS50937">
    <property type="entry name" value="HTH_MERR_2"/>
    <property type="match status" value="1"/>
</dbReference>
<dbReference type="Gene3D" id="1.10.1660.10">
    <property type="match status" value="1"/>
</dbReference>
<feature type="coiled-coil region" evidence="2">
    <location>
        <begin position="75"/>
        <end position="102"/>
    </location>
</feature>
<dbReference type="Proteomes" id="UP001500984">
    <property type="component" value="Unassembled WGS sequence"/>
</dbReference>
<evidence type="ECO:0000313" key="5">
    <source>
        <dbReference type="Proteomes" id="UP001500984"/>
    </source>
</evidence>
<dbReference type="PANTHER" id="PTHR30204:SF58">
    <property type="entry name" value="HTH-TYPE TRANSCRIPTIONAL REGULATOR YFMP"/>
    <property type="match status" value="1"/>
</dbReference>
<dbReference type="InterPro" id="IPR047057">
    <property type="entry name" value="MerR_fam"/>
</dbReference>
<dbReference type="PANTHER" id="PTHR30204">
    <property type="entry name" value="REDOX-CYCLING DRUG-SENSING TRANSCRIPTIONAL ACTIVATOR SOXR"/>
    <property type="match status" value="1"/>
</dbReference>
<dbReference type="RefSeq" id="WP_291799242.1">
    <property type="nucleotide sequence ID" value="NZ_BAAAPZ010000003.1"/>
</dbReference>
<dbReference type="SMART" id="SM00422">
    <property type="entry name" value="HTH_MERR"/>
    <property type="match status" value="1"/>
</dbReference>
<comment type="caution">
    <text evidence="4">The sequence shown here is derived from an EMBL/GenBank/DDBJ whole genome shotgun (WGS) entry which is preliminary data.</text>
</comment>
<dbReference type="Pfam" id="PF13411">
    <property type="entry name" value="MerR_1"/>
    <property type="match status" value="1"/>
</dbReference>
<evidence type="ECO:0000313" key="4">
    <source>
        <dbReference type="EMBL" id="GAA2092197.1"/>
    </source>
</evidence>
<feature type="domain" description="HTH merR-type" evidence="3">
    <location>
        <begin position="9"/>
        <end position="78"/>
    </location>
</feature>
<reference evidence="5" key="1">
    <citation type="journal article" date="2019" name="Int. J. Syst. Evol. Microbiol.">
        <title>The Global Catalogue of Microorganisms (GCM) 10K type strain sequencing project: providing services to taxonomists for standard genome sequencing and annotation.</title>
        <authorList>
            <consortium name="The Broad Institute Genomics Platform"/>
            <consortium name="The Broad Institute Genome Sequencing Center for Infectious Disease"/>
            <person name="Wu L."/>
            <person name="Ma J."/>
        </authorList>
    </citation>
    <scope>NUCLEOTIDE SEQUENCE [LARGE SCALE GENOMIC DNA]</scope>
    <source>
        <strain evidence="5">JCM 15900</strain>
    </source>
</reference>
<organism evidence="4 5">
    <name type="scientific">Brevibacterium salitolerans</name>
    <dbReference type="NCBI Taxonomy" id="1403566"/>
    <lineage>
        <taxon>Bacteria</taxon>
        <taxon>Bacillati</taxon>
        <taxon>Actinomycetota</taxon>
        <taxon>Actinomycetes</taxon>
        <taxon>Micrococcales</taxon>
        <taxon>Brevibacteriaceae</taxon>
        <taxon>Brevibacterium</taxon>
    </lineage>
</organism>
<evidence type="ECO:0000256" key="1">
    <source>
        <dbReference type="ARBA" id="ARBA00023125"/>
    </source>
</evidence>
<keyword evidence="5" id="KW-1185">Reference proteome</keyword>
<dbReference type="NCBIfam" id="NF047375">
    <property type="entry name" value="HeatShock_HspR"/>
    <property type="match status" value="1"/>
</dbReference>
<evidence type="ECO:0000256" key="2">
    <source>
        <dbReference type="SAM" id="Coils"/>
    </source>
</evidence>
<dbReference type="SUPFAM" id="SSF46955">
    <property type="entry name" value="Putative DNA-binding domain"/>
    <property type="match status" value="1"/>
</dbReference>
<dbReference type="EMBL" id="BAAAPZ010000003">
    <property type="protein sequence ID" value="GAA2092197.1"/>
    <property type="molecule type" value="Genomic_DNA"/>
</dbReference>
<dbReference type="CDD" id="cd04766">
    <property type="entry name" value="HTH_HspR"/>
    <property type="match status" value="1"/>
</dbReference>
<dbReference type="InterPro" id="IPR000551">
    <property type="entry name" value="MerR-type_HTH_dom"/>
</dbReference>
<accession>A0ABP5I4E8</accession>
<name>A0ABP5I4E8_9MICO</name>